<dbReference type="FunFam" id="3.30.930.10:FF:000016">
    <property type="entry name" value="Asparagine--tRNA ligase"/>
    <property type="match status" value="1"/>
</dbReference>
<dbReference type="CDD" id="cd04318">
    <property type="entry name" value="EcAsnRS_like_N"/>
    <property type="match status" value="1"/>
</dbReference>
<keyword evidence="6" id="KW-0648">Protein biosynthesis</keyword>
<evidence type="ECO:0000256" key="5">
    <source>
        <dbReference type="ARBA" id="ARBA00022840"/>
    </source>
</evidence>
<dbReference type="GO" id="GO:0006421">
    <property type="term" value="P:asparaginyl-tRNA aminoacylation"/>
    <property type="evidence" value="ECO:0007669"/>
    <property type="project" value="InterPro"/>
</dbReference>
<dbReference type="NCBIfam" id="TIGR00457">
    <property type="entry name" value="asnS"/>
    <property type="match status" value="1"/>
</dbReference>
<gene>
    <name evidence="9" type="ORF">BmR1_04g08100</name>
</gene>
<dbReference type="PROSITE" id="PS50862">
    <property type="entry name" value="AA_TRNA_LIGASE_II"/>
    <property type="match status" value="1"/>
</dbReference>
<evidence type="ECO:0000256" key="1">
    <source>
        <dbReference type="ARBA" id="ARBA00008226"/>
    </source>
</evidence>
<dbReference type="SUPFAM" id="SSF50249">
    <property type="entry name" value="Nucleic acid-binding proteins"/>
    <property type="match status" value="1"/>
</dbReference>
<protein>
    <recommendedName>
        <fullName evidence="2">asparagine--tRNA ligase</fullName>
        <ecNumber evidence="2">6.1.1.22</ecNumber>
    </recommendedName>
</protein>
<dbReference type="OrthoDB" id="1931232at2759"/>
<dbReference type="GO" id="GO:0004816">
    <property type="term" value="F:asparagine-tRNA ligase activity"/>
    <property type="evidence" value="ECO:0007669"/>
    <property type="project" value="UniProtKB-EC"/>
</dbReference>
<feature type="domain" description="Aminoacyl-transfer RNA synthetases class-II family profile" evidence="8">
    <location>
        <begin position="227"/>
        <end position="530"/>
    </location>
</feature>
<dbReference type="InterPro" id="IPR012340">
    <property type="entry name" value="NA-bd_OB-fold"/>
</dbReference>
<dbReference type="InterPro" id="IPR004364">
    <property type="entry name" value="Aa-tRNA-synt_II"/>
</dbReference>
<dbReference type="GO" id="GO:0003676">
    <property type="term" value="F:nucleic acid binding"/>
    <property type="evidence" value="ECO:0007669"/>
    <property type="project" value="InterPro"/>
</dbReference>
<dbReference type="Gene3D" id="3.30.930.10">
    <property type="entry name" value="Bira Bifunctional Protein, Domain 2"/>
    <property type="match status" value="1"/>
</dbReference>
<dbReference type="CDD" id="cd00776">
    <property type="entry name" value="AsxRS_core"/>
    <property type="match status" value="1"/>
</dbReference>
<dbReference type="PANTHER" id="PTHR22594:SF34">
    <property type="entry name" value="ASPARAGINE--TRNA LIGASE, MITOCHONDRIAL-RELATED"/>
    <property type="match status" value="1"/>
</dbReference>
<organism evidence="9 10">
    <name type="scientific">Babesia microti (strain RI)</name>
    <dbReference type="NCBI Taxonomy" id="1133968"/>
    <lineage>
        <taxon>Eukaryota</taxon>
        <taxon>Sar</taxon>
        <taxon>Alveolata</taxon>
        <taxon>Apicomplexa</taxon>
        <taxon>Aconoidasida</taxon>
        <taxon>Piroplasmida</taxon>
        <taxon>Babesiidae</taxon>
        <taxon>Babesia</taxon>
    </lineage>
</organism>
<evidence type="ECO:0000313" key="10">
    <source>
        <dbReference type="Proteomes" id="UP000002899"/>
    </source>
</evidence>
<reference evidence="9 10" key="2">
    <citation type="journal article" date="2013" name="PLoS ONE">
        <title>Whole genome mapping and re-organization of the nuclear and mitochondrial genomes of Babesia microti isolates.</title>
        <authorList>
            <person name="Cornillot E."/>
            <person name="Dassouli A."/>
            <person name="Garg A."/>
            <person name="Pachikara N."/>
            <person name="Randazzo S."/>
            <person name="Depoix D."/>
            <person name="Carcy B."/>
            <person name="Delbecq S."/>
            <person name="Frutos R."/>
            <person name="Silva J.C."/>
            <person name="Sutton R."/>
            <person name="Krause P.J."/>
            <person name="Mamoun C.B."/>
        </authorList>
    </citation>
    <scope>NUCLEOTIDE SEQUENCE [LARGE SCALE GENOMIC DNA]</scope>
    <source>
        <strain evidence="9 10">RI</strain>
    </source>
</reference>
<dbReference type="Pfam" id="PF00152">
    <property type="entry name" value="tRNA-synt_2"/>
    <property type="match status" value="1"/>
</dbReference>
<evidence type="ECO:0000256" key="6">
    <source>
        <dbReference type="ARBA" id="ARBA00022917"/>
    </source>
</evidence>
<dbReference type="KEGG" id="bmic:BmR1_04g08100"/>
<dbReference type="PRINTS" id="PR01042">
    <property type="entry name" value="TRNASYNTHASP"/>
</dbReference>
<dbReference type="Gene3D" id="2.40.50.140">
    <property type="entry name" value="Nucleic acid-binding proteins"/>
    <property type="match status" value="1"/>
</dbReference>
<evidence type="ECO:0000256" key="3">
    <source>
        <dbReference type="ARBA" id="ARBA00022598"/>
    </source>
</evidence>
<dbReference type="VEuPathDB" id="PiroplasmaDB:BmR1_04g08100"/>
<dbReference type="InterPro" id="IPR002312">
    <property type="entry name" value="Asp/Asn-tRNA-synth_IIb"/>
</dbReference>
<keyword evidence="10" id="KW-1185">Reference proteome</keyword>
<dbReference type="RefSeq" id="XP_012650212.1">
    <property type="nucleotide sequence ID" value="XM_012794758.1"/>
</dbReference>
<dbReference type="InterPro" id="IPR004522">
    <property type="entry name" value="Asn-tRNA-ligase"/>
</dbReference>
<dbReference type="NCBIfam" id="NF003037">
    <property type="entry name" value="PRK03932.1"/>
    <property type="match status" value="1"/>
</dbReference>
<dbReference type="Proteomes" id="UP000002899">
    <property type="component" value="Chromosome IV"/>
</dbReference>
<dbReference type="HAMAP" id="MF_00534">
    <property type="entry name" value="Asn_tRNA_synth"/>
    <property type="match status" value="1"/>
</dbReference>
<dbReference type="InterPro" id="IPR004365">
    <property type="entry name" value="NA-bd_OB_tRNA"/>
</dbReference>
<proteinExistence type="inferred from homology"/>
<keyword evidence="4" id="KW-0547">Nucleotide-binding</keyword>
<accession>I7I9X6</accession>
<reference evidence="9 10" key="1">
    <citation type="journal article" date="2012" name="Nucleic Acids Res.">
        <title>Sequencing of the smallest Apicomplexan genome from the human pathogen Babesia microti.</title>
        <authorList>
            <person name="Cornillot E."/>
            <person name="Hadj-Kaddour K."/>
            <person name="Dassouli A."/>
            <person name="Noel B."/>
            <person name="Ranwez V."/>
            <person name="Vacherie B."/>
            <person name="Augagneur Y."/>
            <person name="Bres V."/>
            <person name="Duclos A."/>
            <person name="Randazzo S."/>
            <person name="Carcy B."/>
            <person name="Debierre-Grockiego F."/>
            <person name="Delbecq S."/>
            <person name="Moubri-Menage K."/>
            <person name="Shams-Eldin H."/>
            <person name="Usmani-Brown S."/>
            <person name="Bringaud F."/>
            <person name="Wincker P."/>
            <person name="Vivares C.P."/>
            <person name="Schwarz R.T."/>
            <person name="Schetters T.P."/>
            <person name="Krause P.J."/>
            <person name="Gorenflot A."/>
            <person name="Berry V."/>
            <person name="Barbe V."/>
            <person name="Ben Mamoun C."/>
        </authorList>
    </citation>
    <scope>NUCLEOTIDE SEQUENCE [LARGE SCALE GENOMIC DNA]</scope>
    <source>
        <strain evidence="9 10">RI</strain>
    </source>
</reference>
<name>I7I9X6_BABMR</name>
<evidence type="ECO:0000259" key="8">
    <source>
        <dbReference type="PROSITE" id="PS50862"/>
    </source>
</evidence>
<reference evidence="9 10" key="3">
    <citation type="journal article" date="2016" name="Sci. Rep.">
        <title>Genome-wide diversity and gene expression profiling of Babesia microti isolates identify polymorphic genes that mediate host-pathogen interactions.</title>
        <authorList>
            <person name="Silva J.C."/>
            <person name="Cornillot E."/>
            <person name="McCracken C."/>
            <person name="Usmani-Brown S."/>
            <person name="Dwivedi A."/>
            <person name="Ifeonu O.O."/>
            <person name="Crabtree J."/>
            <person name="Gotia H.T."/>
            <person name="Virji A.Z."/>
            <person name="Reynes C."/>
            <person name="Colinge J."/>
            <person name="Kumar V."/>
            <person name="Lawres L."/>
            <person name="Pazzi J.E."/>
            <person name="Pablo J.V."/>
            <person name="Hung C."/>
            <person name="Brancato J."/>
            <person name="Kumari P."/>
            <person name="Orvis J."/>
            <person name="Tretina K."/>
            <person name="Chibucos M."/>
            <person name="Ott S."/>
            <person name="Sadzewicz L."/>
            <person name="Sengamalay N."/>
            <person name="Shetty A.C."/>
            <person name="Su Q."/>
            <person name="Tallon L."/>
            <person name="Fraser C.M."/>
            <person name="Frutos R."/>
            <person name="Molina D.M."/>
            <person name="Krause P.J."/>
            <person name="Ben Mamoun C."/>
        </authorList>
    </citation>
    <scope>NUCLEOTIDE SEQUENCE [LARGE SCALE GENOMIC DNA]</scope>
    <source>
        <strain evidence="9 10">RI</strain>
    </source>
</reference>
<dbReference type="EMBL" id="LN871599">
    <property type="protein sequence ID" value="CCF75804.1"/>
    <property type="molecule type" value="Genomic_DNA"/>
</dbReference>
<evidence type="ECO:0000256" key="4">
    <source>
        <dbReference type="ARBA" id="ARBA00022741"/>
    </source>
</evidence>
<sequence>MCYVIVPVMVVSDQIKSIALEKSKKPIASLKWKVVKIVDIIDTYRVNKSTGKTTISQYLNQQHNQIQQSPDHDHLITIYGWIKSVRVQGGGRFAFVQVNDGSCKSNIQIVVNSDAYGFDSISASGVGSSVMITGKLVLRPDRDLKSGKDSFETYEQISERIELQVNNEESHAAVVIGANTNQSKYPLAKKSHSKEFLREIAHLRPRSYYISAIMRVRNALALSTHLFFQQKGFFYINGPIITGADCEGAGELFKVTTLESGEDVKKDFFGKNAYLSCSAQLSAEACACAVGNVYTFGPTFRAEKSHTSRHLAEFWMVEPEIAFLDLEGIMCMAEEYIKFCIKFALDHCYDDILYFQEFVEKGLVERLENVIGNEFARLSYTDAVEILIQCQESNSEFKFANPVSWGIDLQSEHERFITEQIFGRPVILYNYPKDIKAFYMRLNDDGKTVAAMDVLVPKIGELVGGSQREERLDYLLKQYEDHKLDSKPYWWYNELRSYGTVPHAGFGLGFERLVMMVTGVDNIRDVILFPRYPGHVEF</sequence>
<dbReference type="Pfam" id="PF01336">
    <property type="entry name" value="tRNA_anti-codon"/>
    <property type="match status" value="1"/>
</dbReference>
<dbReference type="PANTHER" id="PTHR22594">
    <property type="entry name" value="ASPARTYL/LYSYL-TRNA SYNTHETASE"/>
    <property type="match status" value="1"/>
</dbReference>
<evidence type="ECO:0000256" key="2">
    <source>
        <dbReference type="ARBA" id="ARBA00012816"/>
    </source>
</evidence>
<dbReference type="InterPro" id="IPR006195">
    <property type="entry name" value="aa-tRNA-synth_II"/>
</dbReference>
<dbReference type="EC" id="6.1.1.22" evidence="2"/>
<dbReference type="GO" id="GO:0005739">
    <property type="term" value="C:mitochondrion"/>
    <property type="evidence" value="ECO:0007669"/>
    <property type="project" value="TreeGrafter"/>
</dbReference>
<comment type="similarity">
    <text evidence="1">Belongs to the class-II aminoacyl-tRNA synthetase family.</text>
</comment>
<dbReference type="AlphaFoldDB" id="I7I9X6"/>
<keyword evidence="3 9" id="KW-0436">Ligase</keyword>
<dbReference type="SUPFAM" id="SSF55681">
    <property type="entry name" value="Class II aaRS and biotin synthetases"/>
    <property type="match status" value="1"/>
</dbReference>
<keyword evidence="7" id="KW-0030">Aminoacyl-tRNA synthetase</keyword>
<dbReference type="InterPro" id="IPR045864">
    <property type="entry name" value="aa-tRNA-synth_II/BPL/LPL"/>
</dbReference>
<evidence type="ECO:0000256" key="7">
    <source>
        <dbReference type="ARBA" id="ARBA00023146"/>
    </source>
</evidence>
<evidence type="ECO:0000313" key="9">
    <source>
        <dbReference type="EMBL" id="CCF75804.1"/>
    </source>
</evidence>
<dbReference type="GeneID" id="24426257"/>
<dbReference type="GO" id="GO:0005524">
    <property type="term" value="F:ATP binding"/>
    <property type="evidence" value="ECO:0007669"/>
    <property type="project" value="UniProtKB-KW"/>
</dbReference>
<keyword evidence="5" id="KW-0067">ATP-binding</keyword>